<name>A0A5D4H9K4_9SPHI</name>
<dbReference type="PANTHER" id="PTHR36842">
    <property type="entry name" value="PROTEIN TOLB HOMOLOG"/>
    <property type="match status" value="1"/>
</dbReference>
<keyword evidence="2" id="KW-1185">Reference proteome</keyword>
<dbReference type="PANTHER" id="PTHR36842:SF2">
    <property type="entry name" value="SLR0505 PROTEIN"/>
    <property type="match status" value="1"/>
</dbReference>
<sequence>MILTLCCLESCMNVKNKTIENEAVVNLTTSPKGHTLHHNSVFSKDGQWIVFDGRNDDTKIGETATIGMVNIETREERVLYQTTNQTIYGPGVGAVSFSPVQDEVIFIHGLPNANEERPYDISRRTGMLVDIQQEGSAFPADARDVSAPYVPGSLRGGTHSHCWSPDGAMLSFTYNDELVEPDLRVVGVMLKPEADILVDEKPGNSNGRYYAAIVSDVVANPTPGSDDINKAFDECWLSPAADGTSDDYSIAFQGNTIDENGQLVTEIFVVEIDKEKILADKDAVGKAGERPKVPRGIRQKRLTYGANLSDLRHWLRSSHDGKYIYALAKDEQGNNQVVRCNVRDGKLSFVTNNPFSISSPFNLCKESKKITFVAENNVFVYDMDRNESIQLTRNDLKDLRVVGAPSFSPDGDFVVYNQYERMGDEEYLQIKRVIITKK</sequence>
<gene>
    <name evidence="1" type="ORF">FXV77_05970</name>
</gene>
<dbReference type="Proteomes" id="UP000322362">
    <property type="component" value="Unassembled WGS sequence"/>
</dbReference>
<accession>A0A5D4H9K4</accession>
<evidence type="ECO:0000313" key="1">
    <source>
        <dbReference type="EMBL" id="TYR37546.1"/>
    </source>
</evidence>
<organism evidence="1 2">
    <name type="scientific">Sphingobacterium phlebotomi</name>
    <dbReference type="NCBI Taxonomy" id="2605433"/>
    <lineage>
        <taxon>Bacteria</taxon>
        <taxon>Pseudomonadati</taxon>
        <taxon>Bacteroidota</taxon>
        <taxon>Sphingobacteriia</taxon>
        <taxon>Sphingobacteriales</taxon>
        <taxon>Sphingobacteriaceae</taxon>
        <taxon>Sphingobacterium</taxon>
    </lineage>
</organism>
<protein>
    <submittedName>
        <fullName evidence="1">DUF3748 domain-containing protein</fullName>
    </submittedName>
</protein>
<dbReference type="SUPFAM" id="SSF82171">
    <property type="entry name" value="DPP6 N-terminal domain-like"/>
    <property type="match status" value="1"/>
</dbReference>
<dbReference type="Gene3D" id="2.120.10.30">
    <property type="entry name" value="TolB, C-terminal domain"/>
    <property type="match status" value="2"/>
</dbReference>
<reference evidence="1 2" key="1">
    <citation type="submission" date="2019-08" db="EMBL/GenBank/DDBJ databases">
        <title>Phlebobacter frassis gen. nov. sp. nov., a new member of family Sphingobacteriaceae isolated from sand fly rearing media.</title>
        <authorList>
            <person name="Kakumanu M.L."/>
            <person name="Marayati B.F."/>
            <person name="Wada-Katsumata A."/>
            <person name="Wasserberg G."/>
            <person name="Schal C."/>
            <person name="Apperson C.S."/>
            <person name="Ponnusamy L."/>
        </authorList>
    </citation>
    <scope>NUCLEOTIDE SEQUENCE [LARGE SCALE GENOMIC DNA]</scope>
    <source>
        <strain evidence="1 2">SSI9</strain>
    </source>
</reference>
<dbReference type="EMBL" id="VTAV01000002">
    <property type="protein sequence ID" value="TYR37546.1"/>
    <property type="molecule type" value="Genomic_DNA"/>
</dbReference>
<dbReference type="InterPro" id="IPR022223">
    <property type="entry name" value="DUF3748"/>
</dbReference>
<dbReference type="AlphaFoldDB" id="A0A5D4H9K4"/>
<comment type="caution">
    <text evidence="1">The sequence shown here is derived from an EMBL/GenBank/DDBJ whole genome shotgun (WGS) entry which is preliminary data.</text>
</comment>
<dbReference type="InterPro" id="IPR011042">
    <property type="entry name" value="6-blade_b-propeller_TolB-like"/>
</dbReference>
<dbReference type="Pfam" id="PF12566">
    <property type="entry name" value="DUF3748"/>
    <property type="match status" value="1"/>
</dbReference>
<evidence type="ECO:0000313" key="2">
    <source>
        <dbReference type="Proteomes" id="UP000322362"/>
    </source>
</evidence>
<proteinExistence type="predicted"/>